<dbReference type="STRING" id="870435.A0A0C3P5B0"/>
<dbReference type="OrthoDB" id="1879366at2759"/>
<dbReference type="EMBL" id="KN831981">
    <property type="protein sequence ID" value="KIO02474.1"/>
    <property type="molecule type" value="Genomic_DNA"/>
</dbReference>
<reference evidence="9 10" key="1">
    <citation type="submission" date="2014-04" db="EMBL/GenBank/DDBJ databases">
        <authorList>
            <consortium name="DOE Joint Genome Institute"/>
            <person name="Kuo A."/>
            <person name="Kohler A."/>
            <person name="Costa M.D."/>
            <person name="Nagy L.G."/>
            <person name="Floudas D."/>
            <person name="Copeland A."/>
            <person name="Barry K.W."/>
            <person name="Cichocki N."/>
            <person name="Veneault-Fourrey C."/>
            <person name="LaButti K."/>
            <person name="Lindquist E.A."/>
            <person name="Lipzen A."/>
            <person name="Lundell T."/>
            <person name="Morin E."/>
            <person name="Murat C."/>
            <person name="Sun H."/>
            <person name="Tunlid A."/>
            <person name="Henrissat B."/>
            <person name="Grigoriev I.V."/>
            <person name="Hibbett D.S."/>
            <person name="Martin F."/>
            <person name="Nordberg H.P."/>
            <person name="Cantor M.N."/>
            <person name="Hua S.X."/>
        </authorList>
    </citation>
    <scope>NUCLEOTIDE SEQUENCE [LARGE SCALE GENOMIC DNA]</scope>
    <source>
        <strain evidence="9 10">Marx 270</strain>
    </source>
</reference>
<accession>A0A0C3P5B0</accession>
<dbReference type="InterPro" id="IPR013149">
    <property type="entry name" value="ADH-like_C"/>
</dbReference>
<keyword evidence="7" id="KW-0520">NAD</keyword>
<dbReference type="InterPro" id="IPR020843">
    <property type="entry name" value="ER"/>
</dbReference>
<dbReference type="SMART" id="SM00829">
    <property type="entry name" value="PKS_ER"/>
    <property type="match status" value="1"/>
</dbReference>
<dbReference type="FunCoup" id="A0A0C3P5B0">
    <property type="interactions" value="288"/>
</dbReference>
<gene>
    <name evidence="9" type="ORF">M404DRAFT_15930</name>
</gene>
<keyword evidence="4" id="KW-0479">Metal-binding</keyword>
<dbReference type="HOGENOM" id="CLU_026673_20_1_1"/>
<dbReference type="Pfam" id="PF08240">
    <property type="entry name" value="ADH_N"/>
    <property type="match status" value="1"/>
</dbReference>
<evidence type="ECO:0000256" key="7">
    <source>
        <dbReference type="ARBA" id="ARBA00023027"/>
    </source>
</evidence>
<comment type="cofactor">
    <cofactor evidence="1">
        <name>Zn(2+)</name>
        <dbReference type="ChEBI" id="CHEBI:29105"/>
    </cofactor>
</comment>
<evidence type="ECO:0000256" key="5">
    <source>
        <dbReference type="ARBA" id="ARBA00022833"/>
    </source>
</evidence>
<keyword evidence="6" id="KW-0560">Oxidoreductase</keyword>
<feature type="domain" description="Enoyl reductase (ER)" evidence="8">
    <location>
        <begin position="16"/>
        <end position="351"/>
    </location>
</feature>
<evidence type="ECO:0000259" key="8">
    <source>
        <dbReference type="SMART" id="SM00829"/>
    </source>
</evidence>
<evidence type="ECO:0000313" key="10">
    <source>
        <dbReference type="Proteomes" id="UP000054217"/>
    </source>
</evidence>
<dbReference type="PANTHER" id="PTHR42940">
    <property type="entry name" value="ALCOHOL DEHYDROGENASE 1-RELATED"/>
    <property type="match status" value="1"/>
</dbReference>
<evidence type="ECO:0000313" key="9">
    <source>
        <dbReference type="EMBL" id="KIO02474.1"/>
    </source>
</evidence>
<dbReference type="InterPro" id="IPR013154">
    <property type="entry name" value="ADH-like_N"/>
</dbReference>
<evidence type="ECO:0000256" key="2">
    <source>
        <dbReference type="ARBA" id="ARBA00008072"/>
    </source>
</evidence>
<evidence type="ECO:0000256" key="3">
    <source>
        <dbReference type="ARBA" id="ARBA00013190"/>
    </source>
</evidence>
<dbReference type="AlphaFoldDB" id="A0A0C3P5B0"/>
<dbReference type="GO" id="GO:0046872">
    <property type="term" value="F:metal ion binding"/>
    <property type="evidence" value="ECO:0007669"/>
    <property type="project" value="UniProtKB-KW"/>
</dbReference>
<dbReference type="CDD" id="cd08297">
    <property type="entry name" value="CAD3"/>
    <property type="match status" value="1"/>
</dbReference>
<dbReference type="FunFam" id="3.40.50.720:FF:000039">
    <property type="entry name" value="Alcohol dehydrogenase AdhP"/>
    <property type="match status" value="1"/>
</dbReference>
<keyword evidence="5" id="KW-0862">Zinc</keyword>
<dbReference type="SUPFAM" id="SSF51735">
    <property type="entry name" value="NAD(P)-binding Rossmann-fold domains"/>
    <property type="match status" value="1"/>
</dbReference>
<name>A0A0C3P5B0_PISTI</name>
<keyword evidence="10" id="KW-1185">Reference proteome</keyword>
<dbReference type="PANTHER" id="PTHR42940:SF3">
    <property type="entry name" value="ALCOHOL DEHYDROGENASE 1-RELATED"/>
    <property type="match status" value="1"/>
</dbReference>
<reference evidence="10" key="2">
    <citation type="submission" date="2015-01" db="EMBL/GenBank/DDBJ databases">
        <title>Evolutionary Origins and Diversification of the Mycorrhizal Mutualists.</title>
        <authorList>
            <consortium name="DOE Joint Genome Institute"/>
            <consortium name="Mycorrhizal Genomics Consortium"/>
            <person name="Kohler A."/>
            <person name="Kuo A."/>
            <person name="Nagy L.G."/>
            <person name="Floudas D."/>
            <person name="Copeland A."/>
            <person name="Barry K.W."/>
            <person name="Cichocki N."/>
            <person name="Veneault-Fourrey C."/>
            <person name="LaButti K."/>
            <person name="Lindquist E.A."/>
            <person name="Lipzen A."/>
            <person name="Lundell T."/>
            <person name="Morin E."/>
            <person name="Murat C."/>
            <person name="Riley R."/>
            <person name="Ohm R."/>
            <person name="Sun H."/>
            <person name="Tunlid A."/>
            <person name="Henrissat B."/>
            <person name="Grigoriev I.V."/>
            <person name="Hibbett D.S."/>
            <person name="Martin F."/>
        </authorList>
    </citation>
    <scope>NUCLEOTIDE SEQUENCE [LARGE SCALE GENOMIC DNA]</scope>
    <source>
        <strain evidence="10">Marx 270</strain>
    </source>
</reference>
<dbReference type="Gene3D" id="3.40.50.720">
    <property type="entry name" value="NAD(P)-binding Rossmann-like Domain"/>
    <property type="match status" value="1"/>
</dbReference>
<dbReference type="Gene3D" id="3.90.180.10">
    <property type="entry name" value="Medium-chain alcohol dehydrogenases, catalytic domain"/>
    <property type="match status" value="1"/>
</dbReference>
<organism evidence="9 10">
    <name type="scientific">Pisolithus tinctorius Marx 270</name>
    <dbReference type="NCBI Taxonomy" id="870435"/>
    <lineage>
        <taxon>Eukaryota</taxon>
        <taxon>Fungi</taxon>
        <taxon>Dikarya</taxon>
        <taxon>Basidiomycota</taxon>
        <taxon>Agaricomycotina</taxon>
        <taxon>Agaricomycetes</taxon>
        <taxon>Agaricomycetidae</taxon>
        <taxon>Boletales</taxon>
        <taxon>Sclerodermatineae</taxon>
        <taxon>Pisolithaceae</taxon>
        <taxon>Pisolithus</taxon>
    </lineage>
</organism>
<sequence>MSLPSTQRVAQFQRFGEPAKILTDYPVPDPATLSPNECLVKIEYAGVCHTDVHARDGDFSLKPTLPRIGGHEGVGRVVAIGDGTTSSPVNVGDRVGLKFLARACLRCEYCCRGFEVRCTSASMHGFTVDGSFAEYAIAWADYVTPIPDSVDSAAVTPFLCAGVTVYRGLKLIDHRPGDWIAIPGAGGGLGHLAVQYAKHMGFRVIAIDSGEEKRDLCLSLGAEKWFDFRESGSNLVDDVIAAADGEGPHAALITAASAVSFTQAPFYLRPGGTLVGVGVPPATFDIPFGVLVGKQLRIFGSALGSPQDTIEAIDYAVQGKVKCQYSVRPLEDLDSILTDLQQGNVAGRVVIKL</sequence>
<protein>
    <recommendedName>
        <fullName evidence="3">alcohol dehydrogenase</fullName>
        <ecNumber evidence="3">1.1.1.1</ecNumber>
    </recommendedName>
</protein>
<evidence type="ECO:0000256" key="6">
    <source>
        <dbReference type="ARBA" id="ARBA00023002"/>
    </source>
</evidence>
<dbReference type="SUPFAM" id="SSF50129">
    <property type="entry name" value="GroES-like"/>
    <property type="match status" value="1"/>
</dbReference>
<proteinExistence type="inferred from homology"/>
<dbReference type="InterPro" id="IPR011032">
    <property type="entry name" value="GroES-like_sf"/>
</dbReference>
<evidence type="ECO:0000256" key="4">
    <source>
        <dbReference type="ARBA" id="ARBA00022723"/>
    </source>
</evidence>
<comment type="similarity">
    <text evidence="2">Belongs to the zinc-containing alcohol dehydrogenase family.</text>
</comment>
<evidence type="ECO:0000256" key="1">
    <source>
        <dbReference type="ARBA" id="ARBA00001947"/>
    </source>
</evidence>
<dbReference type="Proteomes" id="UP000054217">
    <property type="component" value="Unassembled WGS sequence"/>
</dbReference>
<dbReference type="GO" id="GO:0004022">
    <property type="term" value="F:alcohol dehydrogenase (NAD+) activity"/>
    <property type="evidence" value="ECO:0007669"/>
    <property type="project" value="UniProtKB-EC"/>
</dbReference>
<dbReference type="Pfam" id="PF00107">
    <property type="entry name" value="ADH_zinc_N"/>
    <property type="match status" value="1"/>
</dbReference>
<dbReference type="InterPro" id="IPR036291">
    <property type="entry name" value="NAD(P)-bd_dom_sf"/>
</dbReference>
<dbReference type="InParanoid" id="A0A0C3P5B0"/>
<dbReference type="EC" id="1.1.1.1" evidence="3"/>
<dbReference type="GO" id="GO:0005737">
    <property type="term" value="C:cytoplasm"/>
    <property type="evidence" value="ECO:0007669"/>
    <property type="project" value="TreeGrafter"/>
</dbReference>